<evidence type="ECO:0000256" key="1">
    <source>
        <dbReference type="ARBA" id="ARBA00022617"/>
    </source>
</evidence>
<evidence type="ECO:0000256" key="2">
    <source>
        <dbReference type="ARBA" id="ARBA00022723"/>
    </source>
</evidence>
<dbReference type="Pfam" id="PF00034">
    <property type="entry name" value="Cytochrom_C"/>
    <property type="match status" value="1"/>
</dbReference>
<dbReference type="SUPFAM" id="SSF46626">
    <property type="entry name" value="Cytochrome c"/>
    <property type="match status" value="1"/>
</dbReference>
<gene>
    <name evidence="6" type="ORF">CUN85_00745</name>
</gene>
<sequence length="173" mass="19102">MLGNPVSRYDYQSGYSQPGGMMGGPSGRMGPEYAYPYGVSDIDPELTDFDSNGEMIYYTGYNESGQKIPFSYGPTWLSVRGGSCVSCHGVDGRGGVPVMMAYEIPSDITYESLTSEEHDMEEGEGHPPYTNETIKIAIREGIDPSGDELDPVMPRWHMSDEDLDDLIEYLRGL</sequence>
<dbReference type="InterPro" id="IPR036909">
    <property type="entry name" value="Cyt_c-like_dom_sf"/>
</dbReference>
<feature type="domain" description="Cytochrome c" evidence="5">
    <location>
        <begin position="60"/>
        <end position="173"/>
    </location>
</feature>
<dbReference type="GO" id="GO:0046872">
    <property type="term" value="F:metal ion binding"/>
    <property type="evidence" value="ECO:0007669"/>
    <property type="project" value="UniProtKB-KW"/>
</dbReference>
<keyword evidence="3 4" id="KW-0408">Iron</keyword>
<dbReference type="AlphaFoldDB" id="A0A4E0Q0N4"/>
<evidence type="ECO:0000256" key="3">
    <source>
        <dbReference type="ARBA" id="ARBA00023004"/>
    </source>
</evidence>
<dbReference type="GO" id="GO:0020037">
    <property type="term" value="F:heme binding"/>
    <property type="evidence" value="ECO:0007669"/>
    <property type="project" value="InterPro"/>
</dbReference>
<dbReference type="Proteomes" id="UP000297295">
    <property type="component" value="Unassembled WGS sequence"/>
</dbReference>
<evidence type="ECO:0000313" key="7">
    <source>
        <dbReference type="Proteomes" id="UP000297295"/>
    </source>
</evidence>
<reference evidence="6 7" key="1">
    <citation type="submission" date="2017-11" db="EMBL/GenBank/DDBJ databases">
        <title>Isolation and Characterization of Methanogenic Archaea from Saline Meromictic Lake at Siberia.</title>
        <authorList>
            <person name="Shen Y."/>
            <person name="Huang H.-H."/>
            <person name="Lai M.-C."/>
            <person name="Chen S.-C."/>
        </authorList>
    </citation>
    <scope>NUCLEOTIDE SEQUENCE [LARGE SCALE GENOMIC DNA]</scope>
    <source>
        <strain evidence="6 7">SY-01</strain>
    </source>
</reference>
<dbReference type="PROSITE" id="PS51007">
    <property type="entry name" value="CYTC"/>
    <property type="match status" value="1"/>
</dbReference>
<evidence type="ECO:0000256" key="4">
    <source>
        <dbReference type="PROSITE-ProRule" id="PRU00433"/>
    </source>
</evidence>
<dbReference type="OrthoDB" id="142128at2157"/>
<dbReference type="Gene3D" id="1.10.760.10">
    <property type="entry name" value="Cytochrome c-like domain"/>
    <property type="match status" value="1"/>
</dbReference>
<keyword evidence="2 4" id="KW-0479">Metal-binding</keyword>
<proteinExistence type="predicted"/>
<accession>A0A4E0Q0N4</accession>
<organism evidence="6 7">
    <name type="scientific">Methanolobus halotolerans</name>
    <dbReference type="NCBI Taxonomy" id="2052935"/>
    <lineage>
        <taxon>Archaea</taxon>
        <taxon>Methanobacteriati</taxon>
        <taxon>Methanobacteriota</taxon>
        <taxon>Stenosarchaea group</taxon>
        <taxon>Methanomicrobia</taxon>
        <taxon>Methanosarcinales</taxon>
        <taxon>Methanosarcinaceae</taxon>
        <taxon>Methanolobus</taxon>
    </lineage>
</organism>
<dbReference type="InterPro" id="IPR009056">
    <property type="entry name" value="Cyt_c-like_dom"/>
</dbReference>
<dbReference type="EMBL" id="PGGK01000001">
    <property type="protein sequence ID" value="TGC11597.1"/>
    <property type="molecule type" value="Genomic_DNA"/>
</dbReference>
<comment type="caution">
    <text evidence="6">The sequence shown here is derived from an EMBL/GenBank/DDBJ whole genome shotgun (WGS) entry which is preliminary data.</text>
</comment>
<keyword evidence="1 4" id="KW-0349">Heme</keyword>
<dbReference type="GO" id="GO:0009055">
    <property type="term" value="F:electron transfer activity"/>
    <property type="evidence" value="ECO:0007669"/>
    <property type="project" value="InterPro"/>
</dbReference>
<keyword evidence="7" id="KW-1185">Reference proteome</keyword>
<evidence type="ECO:0000313" key="6">
    <source>
        <dbReference type="EMBL" id="TGC11597.1"/>
    </source>
</evidence>
<name>A0A4E0Q0N4_9EURY</name>
<evidence type="ECO:0000259" key="5">
    <source>
        <dbReference type="PROSITE" id="PS51007"/>
    </source>
</evidence>
<protein>
    <recommendedName>
        <fullName evidence="5">Cytochrome c domain-containing protein</fullName>
    </recommendedName>
</protein>